<keyword evidence="1" id="KW-0472">Membrane</keyword>
<feature type="transmembrane region" description="Helical" evidence="1">
    <location>
        <begin position="21"/>
        <end position="44"/>
    </location>
</feature>
<keyword evidence="1" id="KW-0812">Transmembrane</keyword>
<evidence type="ECO:0000313" key="2">
    <source>
        <dbReference type="EMBL" id="KAJ7203110.1"/>
    </source>
</evidence>
<feature type="transmembrane region" description="Helical" evidence="1">
    <location>
        <begin position="84"/>
        <end position="106"/>
    </location>
</feature>
<feature type="transmembrane region" description="Helical" evidence="1">
    <location>
        <begin position="56"/>
        <end position="77"/>
    </location>
</feature>
<dbReference type="AlphaFoldDB" id="A0AAD6YCZ3"/>
<feature type="transmembrane region" description="Helical" evidence="1">
    <location>
        <begin position="374"/>
        <end position="395"/>
    </location>
</feature>
<name>A0AAD6YCZ3_9AGAR</name>
<dbReference type="Proteomes" id="UP001219525">
    <property type="component" value="Unassembled WGS sequence"/>
</dbReference>
<accession>A0AAD6YCZ3</accession>
<comment type="caution">
    <text evidence="2">The sequence shown here is derived from an EMBL/GenBank/DDBJ whole genome shotgun (WGS) entry which is preliminary data.</text>
</comment>
<keyword evidence="3" id="KW-1185">Reference proteome</keyword>
<evidence type="ECO:0000256" key="1">
    <source>
        <dbReference type="SAM" id="Phobius"/>
    </source>
</evidence>
<protein>
    <submittedName>
        <fullName evidence="2">Uncharacterized protein</fullName>
    </submittedName>
</protein>
<evidence type="ECO:0000313" key="3">
    <source>
        <dbReference type="Proteomes" id="UP001219525"/>
    </source>
</evidence>
<gene>
    <name evidence="2" type="ORF">GGX14DRAFT_399072</name>
</gene>
<proteinExistence type="predicted"/>
<keyword evidence="1" id="KW-1133">Transmembrane helix</keyword>
<dbReference type="EMBL" id="JARJCW010000052">
    <property type="protein sequence ID" value="KAJ7203110.1"/>
    <property type="molecule type" value="Genomic_DNA"/>
</dbReference>
<organism evidence="2 3">
    <name type="scientific">Mycena pura</name>
    <dbReference type="NCBI Taxonomy" id="153505"/>
    <lineage>
        <taxon>Eukaryota</taxon>
        <taxon>Fungi</taxon>
        <taxon>Dikarya</taxon>
        <taxon>Basidiomycota</taxon>
        <taxon>Agaricomycotina</taxon>
        <taxon>Agaricomycetes</taxon>
        <taxon>Agaricomycetidae</taxon>
        <taxon>Agaricales</taxon>
        <taxon>Marasmiineae</taxon>
        <taxon>Mycenaceae</taxon>
        <taxon>Mycena</taxon>
    </lineage>
</organism>
<sequence length="553" mass="60324">MARPFKLSNVLFSPNARVYTLRLLLLADVVITVLIGMSLGLFDFDYNQLGLSGCKVLVGFIGGIVIGTHHVLVLFWLDTKVLAVIDLVLVFFELGGYVGALDGGIADLTNYPVVNVPAAFVLIPTTMVVGIASLAISAVFRISTICKTQGNFVTQRFAFLGCCGPVYPPYTVTSILLNRAVARPLVSLSPTQVVTQMQYSWVIQSPLLGNASFVVQPLNDRAPEFALGQISVYGEGYEDTTFNCSLSPPAASYQMVSSVSKVGGVFLFMPPWYSKPPEEALNLMKNPGFTLPKPMVLLPGSRLFGLMTWTGLHLKSSQGWKYQPEILGLQQNPSGKTDDDTASLTLHQIGGPFQIFQEASDSSILSGITKLGGFWTFVNGAFALLFGANIIYFAFGRRPLSALGVAHLFQRQKLVHQWHEDFPALRTEGGLPGSESAGIVAFIRQSLQIQFLSDGSENILIRIALKDRNGWSLLIFDAIKNKLFNIFSMSQPRQRARQRRTLLEQADEQQRGTEHWHCVFCVVIQCRGAAARHSGTIDFCGGDGCVASAGRAA</sequence>
<reference evidence="2" key="1">
    <citation type="submission" date="2023-03" db="EMBL/GenBank/DDBJ databases">
        <title>Massive genome expansion in bonnet fungi (Mycena s.s.) driven by repeated elements and novel gene families across ecological guilds.</title>
        <authorList>
            <consortium name="Lawrence Berkeley National Laboratory"/>
            <person name="Harder C.B."/>
            <person name="Miyauchi S."/>
            <person name="Viragh M."/>
            <person name="Kuo A."/>
            <person name="Thoen E."/>
            <person name="Andreopoulos B."/>
            <person name="Lu D."/>
            <person name="Skrede I."/>
            <person name="Drula E."/>
            <person name="Henrissat B."/>
            <person name="Morin E."/>
            <person name="Kohler A."/>
            <person name="Barry K."/>
            <person name="LaButti K."/>
            <person name="Morin E."/>
            <person name="Salamov A."/>
            <person name="Lipzen A."/>
            <person name="Mereny Z."/>
            <person name="Hegedus B."/>
            <person name="Baldrian P."/>
            <person name="Stursova M."/>
            <person name="Weitz H."/>
            <person name="Taylor A."/>
            <person name="Grigoriev I.V."/>
            <person name="Nagy L.G."/>
            <person name="Martin F."/>
            <person name="Kauserud H."/>
        </authorList>
    </citation>
    <scope>NUCLEOTIDE SEQUENCE</scope>
    <source>
        <strain evidence="2">9144</strain>
    </source>
</reference>
<feature type="transmembrane region" description="Helical" evidence="1">
    <location>
        <begin position="118"/>
        <end position="140"/>
    </location>
</feature>